<proteinExistence type="predicted"/>
<organism evidence="1 2">
    <name type="scientific">Candidatus Tanganyikabacteria bacterium</name>
    <dbReference type="NCBI Taxonomy" id="2961651"/>
    <lineage>
        <taxon>Bacteria</taxon>
        <taxon>Bacillati</taxon>
        <taxon>Candidatus Sericytochromatia</taxon>
        <taxon>Candidatus Tanganyikabacteria</taxon>
    </lineage>
</organism>
<protein>
    <submittedName>
        <fullName evidence="1">Asp-tRNA(Asn)/Glu-tRNA(Gln) amidotransferase subunit GatC</fullName>
    </submittedName>
</protein>
<gene>
    <name evidence="1" type="primary">gatC</name>
    <name evidence="1" type="ORF">FJZ00_02315</name>
</gene>
<dbReference type="GO" id="GO:0006450">
    <property type="term" value="P:regulation of translational fidelity"/>
    <property type="evidence" value="ECO:0007669"/>
    <property type="project" value="InterPro"/>
</dbReference>
<evidence type="ECO:0000313" key="2">
    <source>
        <dbReference type="Proteomes" id="UP000703893"/>
    </source>
</evidence>
<feature type="non-terminal residue" evidence="1">
    <location>
        <position position="1"/>
    </location>
</feature>
<evidence type="ECO:0000313" key="1">
    <source>
        <dbReference type="EMBL" id="MBM3273960.1"/>
    </source>
</evidence>
<dbReference type="InterPro" id="IPR036113">
    <property type="entry name" value="Asp/Glu-ADT_sf_sub_c"/>
</dbReference>
<accession>A0A937X4D9</accession>
<sequence length="69" mass="7718">RFAQQLGQILDYVEQLEKLDTEGLEPTSHSIPLHNVVRADALRPSLPREDLLAGAPQAEQGMFRVPKIL</sequence>
<dbReference type="EMBL" id="VGJX01000086">
    <property type="protein sequence ID" value="MBM3273960.1"/>
    <property type="molecule type" value="Genomic_DNA"/>
</dbReference>
<dbReference type="Pfam" id="PF02686">
    <property type="entry name" value="GatC"/>
    <property type="match status" value="1"/>
</dbReference>
<dbReference type="Proteomes" id="UP000703893">
    <property type="component" value="Unassembled WGS sequence"/>
</dbReference>
<dbReference type="AlphaFoldDB" id="A0A937X4D9"/>
<name>A0A937X4D9_9BACT</name>
<comment type="caution">
    <text evidence="1">The sequence shown here is derived from an EMBL/GenBank/DDBJ whole genome shotgun (WGS) entry which is preliminary data.</text>
</comment>
<dbReference type="SUPFAM" id="SSF141000">
    <property type="entry name" value="Glu-tRNAGln amidotransferase C subunit"/>
    <property type="match status" value="1"/>
</dbReference>
<dbReference type="InterPro" id="IPR003837">
    <property type="entry name" value="GatC"/>
</dbReference>
<dbReference type="NCBIfam" id="TIGR00135">
    <property type="entry name" value="gatC"/>
    <property type="match status" value="1"/>
</dbReference>
<reference evidence="1 2" key="1">
    <citation type="submission" date="2019-03" db="EMBL/GenBank/DDBJ databases">
        <title>Lake Tanganyika Metagenome-Assembled Genomes (MAGs).</title>
        <authorList>
            <person name="Tran P."/>
        </authorList>
    </citation>
    <scope>NUCLEOTIDE SEQUENCE [LARGE SCALE GENOMIC DNA]</scope>
    <source>
        <strain evidence="1">K_DeepCast_65m_m2_236</strain>
    </source>
</reference>